<accession>A0A1A8WT01</accession>
<dbReference type="Proteomes" id="UP000078597">
    <property type="component" value="Unassembled WGS sequence"/>
</dbReference>
<reference evidence="2" key="1">
    <citation type="submission" date="2016-05" db="EMBL/GenBank/DDBJ databases">
        <authorList>
            <person name="Naeem Raeece"/>
        </authorList>
    </citation>
    <scope>NUCLEOTIDE SEQUENCE [LARGE SCALE GENOMIC DNA]</scope>
</reference>
<sequence>MGNDMDEKFKEAFILFSSCDESMPLCQFYELMHSFGILLNAEEKAELPEIVNMEFWLNFARKHYNYEEPFKHISSLSDKSSSVQIKINNFVDVMKALDTRLTDKDLELLLEIANPDKKDTIDLNTISKRLTNVV</sequence>
<dbReference type="SUPFAM" id="SSF47473">
    <property type="entry name" value="EF-hand"/>
    <property type="match status" value="1"/>
</dbReference>
<gene>
    <name evidence="1" type="ORF">PMALA_045620</name>
</gene>
<dbReference type="InterPro" id="IPR011992">
    <property type="entry name" value="EF-hand-dom_pair"/>
</dbReference>
<protein>
    <recommendedName>
        <fullName evidence="3">Myosin essential light chain ELC</fullName>
    </recommendedName>
</protein>
<name>A0A1A8WT01_PLAMA</name>
<evidence type="ECO:0008006" key="3">
    <source>
        <dbReference type="Google" id="ProtNLM"/>
    </source>
</evidence>
<evidence type="ECO:0000313" key="1">
    <source>
        <dbReference type="EMBL" id="SBS94982.1"/>
    </source>
</evidence>
<dbReference type="AlphaFoldDB" id="A0A1A8WT01"/>
<dbReference type="Gene3D" id="1.10.238.10">
    <property type="entry name" value="EF-hand"/>
    <property type="match status" value="1"/>
</dbReference>
<proteinExistence type="predicted"/>
<organism evidence="1 2">
    <name type="scientific">Plasmodium malariae</name>
    <dbReference type="NCBI Taxonomy" id="5858"/>
    <lineage>
        <taxon>Eukaryota</taxon>
        <taxon>Sar</taxon>
        <taxon>Alveolata</taxon>
        <taxon>Apicomplexa</taxon>
        <taxon>Aconoidasida</taxon>
        <taxon>Haemosporida</taxon>
        <taxon>Plasmodiidae</taxon>
        <taxon>Plasmodium</taxon>
        <taxon>Plasmodium (Plasmodium)</taxon>
    </lineage>
</organism>
<dbReference type="VEuPathDB" id="PlasmoDB:PmUG01_00050600"/>
<dbReference type="EMBL" id="FLQW01003112">
    <property type="protein sequence ID" value="SBS94982.1"/>
    <property type="molecule type" value="Genomic_DNA"/>
</dbReference>
<evidence type="ECO:0000313" key="2">
    <source>
        <dbReference type="Proteomes" id="UP000078597"/>
    </source>
</evidence>